<dbReference type="InterPro" id="IPR036291">
    <property type="entry name" value="NAD(P)-bd_dom_sf"/>
</dbReference>
<gene>
    <name evidence="2" type="ORF">UFOPK2786_00029</name>
</gene>
<dbReference type="InterPro" id="IPR051783">
    <property type="entry name" value="NAD(P)-dependent_oxidoreduct"/>
</dbReference>
<dbReference type="InterPro" id="IPR001509">
    <property type="entry name" value="Epimerase_deHydtase"/>
</dbReference>
<proteinExistence type="predicted"/>
<reference evidence="2" key="1">
    <citation type="submission" date="2020-05" db="EMBL/GenBank/DDBJ databases">
        <authorList>
            <person name="Chiriac C."/>
            <person name="Salcher M."/>
            <person name="Ghai R."/>
            <person name="Kavagutti S V."/>
        </authorList>
    </citation>
    <scope>NUCLEOTIDE SEQUENCE</scope>
</reference>
<dbReference type="GO" id="GO:0005737">
    <property type="term" value="C:cytoplasm"/>
    <property type="evidence" value="ECO:0007669"/>
    <property type="project" value="TreeGrafter"/>
</dbReference>
<organism evidence="2">
    <name type="scientific">freshwater metagenome</name>
    <dbReference type="NCBI Taxonomy" id="449393"/>
    <lineage>
        <taxon>unclassified sequences</taxon>
        <taxon>metagenomes</taxon>
        <taxon>ecological metagenomes</taxon>
    </lineage>
</organism>
<evidence type="ECO:0000259" key="1">
    <source>
        <dbReference type="Pfam" id="PF01370"/>
    </source>
</evidence>
<dbReference type="GO" id="GO:0004029">
    <property type="term" value="F:aldehyde dehydrogenase (NAD+) activity"/>
    <property type="evidence" value="ECO:0007669"/>
    <property type="project" value="TreeGrafter"/>
</dbReference>
<dbReference type="SUPFAM" id="SSF51735">
    <property type="entry name" value="NAD(P)-binding Rossmann-fold domains"/>
    <property type="match status" value="1"/>
</dbReference>
<dbReference type="PANTHER" id="PTHR48079:SF6">
    <property type="entry name" value="NAD(P)-BINDING DOMAIN-CONTAINING PROTEIN-RELATED"/>
    <property type="match status" value="1"/>
</dbReference>
<protein>
    <submittedName>
        <fullName evidence="2">Unannotated protein</fullName>
    </submittedName>
</protein>
<dbReference type="PANTHER" id="PTHR48079">
    <property type="entry name" value="PROTEIN YEEZ"/>
    <property type="match status" value="1"/>
</dbReference>
<name>A0A6J6S0W9_9ZZZZ</name>
<dbReference type="Pfam" id="PF01370">
    <property type="entry name" value="Epimerase"/>
    <property type="match status" value="1"/>
</dbReference>
<sequence length="333" mass="35139">MRVLVTGASGFLGGAVARGLLDAGYDVTVLQRSASGLPCREVRGDITDRQVVDEAVSGIDAVIHLAAKVAVAGDHAEFTRINVAGTSALIEAARAAGARRFVQVSSPSVAHAGSPLVGAGAAPANPMTAHGSYSRTKAESELIALAADAPGFAVVAIRPHLVWGPGDEQLVGRIIARARAGRLFLIDQGVALIDTTVVDNAVSALIASVEHAEEQAVHGRAFVVSNGQPRTVAELLTRMARAAGAPEPARSVPFRMAWLAGFVAERAWRHHPRGEQAGDPPMTTFLAEQLATAHWFDQRETRRVLGWEPTVGLDEGFHRLAAWYDTLRSPVEA</sequence>
<dbReference type="EMBL" id="CAEZYW010000002">
    <property type="protein sequence ID" value="CAB4728413.1"/>
    <property type="molecule type" value="Genomic_DNA"/>
</dbReference>
<dbReference type="Gene3D" id="3.40.50.720">
    <property type="entry name" value="NAD(P)-binding Rossmann-like Domain"/>
    <property type="match status" value="1"/>
</dbReference>
<dbReference type="AlphaFoldDB" id="A0A6J6S0W9"/>
<evidence type="ECO:0000313" key="2">
    <source>
        <dbReference type="EMBL" id="CAB4728413.1"/>
    </source>
</evidence>
<accession>A0A6J6S0W9</accession>
<feature type="domain" description="NAD-dependent epimerase/dehydratase" evidence="1">
    <location>
        <begin position="3"/>
        <end position="222"/>
    </location>
</feature>